<evidence type="ECO:0000259" key="4">
    <source>
        <dbReference type="PROSITE" id="PS51007"/>
    </source>
</evidence>
<feature type="domain" description="Cytochrome c" evidence="4">
    <location>
        <begin position="94"/>
        <end position="210"/>
    </location>
</feature>
<keyword evidence="1 3" id="KW-0479">Metal-binding</keyword>
<dbReference type="Gene3D" id="3.40.30.10">
    <property type="entry name" value="Glutaredoxin"/>
    <property type="match status" value="1"/>
</dbReference>
<comment type="caution">
    <text evidence="5">The sequence shown here is derived from an EMBL/GenBank/DDBJ whole genome shotgun (WGS) entry which is preliminary data.</text>
</comment>
<dbReference type="PROSITE" id="PS51007">
    <property type="entry name" value="CYTC"/>
    <property type="match status" value="1"/>
</dbReference>
<protein>
    <submittedName>
        <fullName evidence="5">Dockerin type I repeat-containing protein</fullName>
    </submittedName>
</protein>
<dbReference type="InterPro" id="IPR036439">
    <property type="entry name" value="Dockerin_dom_sf"/>
</dbReference>
<evidence type="ECO:0000256" key="2">
    <source>
        <dbReference type="ARBA" id="ARBA00023004"/>
    </source>
</evidence>
<dbReference type="Proteomes" id="UP001158067">
    <property type="component" value="Unassembled WGS sequence"/>
</dbReference>
<dbReference type="InterPro" id="IPR016187">
    <property type="entry name" value="CTDL_fold"/>
</dbReference>
<dbReference type="InterPro" id="IPR009056">
    <property type="entry name" value="Cyt_c-like_dom"/>
</dbReference>
<dbReference type="SUPFAM" id="SSF63446">
    <property type="entry name" value="Type I dockerin domain"/>
    <property type="match status" value="1"/>
</dbReference>
<accession>A0ABY1Q8V7</accession>
<dbReference type="RefSeq" id="WP_283433387.1">
    <property type="nucleotide sequence ID" value="NZ_FXUG01000008.1"/>
</dbReference>
<organism evidence="5 6">
    <name type="scientific">Neorhodopirellula lusitana</name>
    <dbReference type="NCBI Taxonomy" id="445327"/>
    <lineage>
        <taxon>Bacteria</taxon>
        <taxon>Pseudomonadati</taxon>
        <taxon>Planctomycetota</taxon>
        <taxon>Planctomycetia</taxon>
        <taxon>Pirellulales</taxon>
        <taxon>Pirellulaceae</taxon>
        <taxon>Neorhodopirellula</taxon>
    </lineage>
</organism>
<keyword evidence="2 3" id="KW-0408">Iron</keyword>
<evidence type="ECO:0000256" key="3">
    <source>
        <dbReference type="PROSITE-ProRule" id="PRU00433"/>
    </source>
</evidence>
<gene>
    <name evidence="5" type="ORF">SAMN06265222_1084</name>
</gene>
<dbReference type="Gene3D" id="3.10.100.10">
    <property type="entry name" value="Mannose-Binding Protein A, subunit A"/>
    <property type="match status" value="1"/>
</dbReference>
<evidence type="ECO:0000313" key="6">
    <source>
        <dbReference type="Proteomes" id="UP001158067"/>
    </source>
</evidence>
<keyword evidence="3" id="KW-0349">Heme</keyword>
<dbReference type="InterPro" id="IPR002105">
    <property type="entry name" value="Dockerin_1_rpt"/>
</dbReference>
<dbReference type="InterPro" id="IPR016186">
    <property type="entry name" value="C-type_lectin-like/link_sf"/>
</dbReference>
<proteinExistence type="predicted"/>
<keyword evidence="6" id="KW-1185">Reference proteome</keyword>
<sequence length="577" mass="62006">MNNRHKLRFQRLDERRLAAADFYGPLAPDDFLQMAPAFGSLTAFTTNEVNVADSGQNDAAIGELYGPINPSAEPASLLAQAEATQAWLSDVAEATRDSGALFFGAHWCNNCHAQKAAFGAAADLLPYIEATGPDGMPNEIGIARGITIYPTWRFPGEFSAVRDDYVAASHQAGYLADVSDVIQQPTYFELHGTLEPSQIAALVGYQEISTSRSGYQVGEGEQVSSGRNPKNSFDVDASGFITSLDALKVINHLNEFGDGAPVDGSVSTNGSFVDVTGDGTVTALDALQVINQLNRQDVSPPYLMTAPTGTITSLGDQTLSWTRAPIGGGETYEVSLSTQASCESADFVATRSQVDGLETPFFTEVTTDGDYFICVTAVGFNESRLPVNNQGAPIRLELERFHTVFFSKTTLAIPEGPLYEETPSNLRFFDLKCSEFASSAGLISDWDGTSIVYKAIMSDDFSDAKTRINVQGPVFNVPGNLIAEDADDLWDGSLNFSIFRDEYGVLDFNRPNSVHSGTNFDGSSAIGKNCQNWTTGNPQVGGIIGGAGRIDRNWIDSGNRACDGQKALYCISMSSIR</sequence>
<reference evidence="5 6" key="1">
    <citation type="submission" date="2017-05" db="EMBL/GenBank/DDBJ databases">
        <authorList>
            <person name="Varghese N."/>
            <person name="Submissions S."/>
        </authorList>
    </citation>
    <scope>NUCLEOTIDE SEQUENCE [LARGE SCALE GENOMIC DNA]</scope>
    <source>
        <strain evidence="5 6">DSM 25457</strain>
    </source>
</reference>
<evidence type="ECO:0000256" key="1">
    <source>
        <dbReference type="ARBA" id="ARBA00022723"/>
    </source>
</evidence>
<name>A0ABY1Q8V7_9BACT</name>
<dbReference type="SUPFAM" id="SSF56436">
    <property type="entry name" value="C-type lectin-like"/>
    <property type="match status" value="1"/>
</dbReference>
<dbReference type="Pfam" id="PF00404">
    <property type="entry name" value="Dockerin_1"/>
    <property type="match status" value="1"/>
</dbReference>
<dbReference type="EMBL" id="FXUG01000008">
    <property type="protein sequence ID" value="SMP62915.1"/>
    <property type="molecule type" value="Genomic_DNA"/>
</dbReference>
<evidence type="ECO:0000313" key="5">
    <source>
        <dbReference type="EMBL" id="SMP62915.1"/>
    </source>
</evidence>